<dbReference type="Proteomes" id="UP000552644">
    <property type="component" value="Unassembled WGS sequence"/>
</dbReference>
<keyword evidence="1" id="KW-0812">Transmembrane</keyword>
<gene>
    <name evidence="2" type="ORF">FHS44_005543</name>
</gene>
<dbReference type="AlphaFoldDB" id="A0A7W7QSJ8"/>
<sequence>MSARDTNIKAAWVGAAATVLAAVISLVGVLIFNSRGENPMRVSLASPTFKSSPDHGSSIFFSGTWTGTATHPTAALEFPVNFWIPDSIQSGTESGVLRWAEELHCFARLRWVGGANEKATLDLKEVTGKGCYAGRLTLVRQADNEIYFEVTRQGESAPRYLGRLSRK</sequence>
<accession>A0A7W7QSJ8</accession>
<evidence type="ECO:0000256" key="1">
    <source>
        <dbReference type="SAM" id="Phobius"/>
    </source>
</evidence>
<reference evidence="2 3" key="1">
    <citation type="submission" date="2020-08" db="EMBL/GenBank/DDBJ databases">
        <title>Genomic Encyclopedia of Type Strains, Phase III (KMG-III): the genomes of soil and plant-associated and newly described type strains.</title>
        <authorList>
            <person name="Whitman W."/>
        </authorList>
    </citation>
    <scope>NUCLEOTIDE SEQUENCE [LARGE SCALE GENOMIC DNA]</scope>
    <source>
        <strain evidence="2 3">CECT 8840</strain>
    </source>
</reference>
<evidence type="ECO:0000313" key="2">
    <source>
        <dbReference type="EMBL" id="MBB4918416.1"/>
    </source>
</evidence>
<keyword evidence="1" id="KW-0472">Membrane</keyword>
<dbReference type="RefSeq" id="WP_184719632.1">
    <property type="nucleotide sequence ID" value="NZ_JACHJP010000006.1"/>
</dbReference>
<feature type="transmembrane region" description="Helical" evidence="1">
    <location>
        <begin position="12"/>
        <end position="32"/>
    </location>
</feature>
<dbReference type="EMBL" id="JACHJP010000006">
    <property type="protein sequence ID" value="MBB4918416.1"/>
    <property type="molecule type" value="Genomic_DNA"/>
</dbReference>
<comment type="caution">
    <text evidence="2">The sequence shown here is derived from an EMBL/GenBank/DDBJ whole genome shotgun (WGS) entry which is preliminary data.</text>
</comment>
<keyword evidence="1" id="KW-1133">Transmembrane helix</keyword>
<evidence type="ECO:0000313" key="3">
    <source>
        <dbReference type="Proteomes" id="UP000552644"/>
    </source>
</evidence>
<name>A0A7W7QSJ8_9ACTN</name>
<evidence type="ECO:0008006" key="4">
    <source>
        <dbReference type="Google" id="ProtNLM"/>
    </source>
</evidence>
<organism evidence="2 3">
    <name type="scientific">Streptosporangium saharense</name>
    <dbReference type="NCBI Taxonomy" id="1706840"/>
    <lineage>
        <taxon>Bacteria</taxon>
        <taxon>Bacillati</taxon>
        <taxon>Actinomycetota</taxon>
        <taxon>Actinomycetes</taxon>
        <taxon>Streptosporangiales</taxon>
        <taxon>Streptosporangiaceae</taxon>
        <taxon>Streptosporangium</taxon>
    </lineage>
</organism>
<keyword evidence="3" id="KW-1185">Reference proteome</keyword>
<protein>
    <recommendedName>
        <fullName evidence="4">Serine/threonine protein kinase</fullName>
    </recommendedName>
</protein>
<proteinExistence type="predicted"/>